<protein>
    <submittedName>
        <fullName evidence="4">PIF1-like helicase domain-containing protein</fullName>
    </submittedName>
</protein>
<keyword evidence="4" id="KW-0067">ATP-binding</keyword>
<dbReference type="EMBL" id="JAKKPZ010000304">
    <property type="protein sequence ID" value="KAI1696839.1"/>
    <property type="molecule type" value="Genomic_DNA"/>
</dbReference>
<evidence type="ECO:0000259" key="3">
    <source>
        <dbReference type="Pfam" id="PF21107"/>
    </source>
</evidence>
<dbReference type="GO" id="GO:0004386">
    <property type="term" value="F:helicase activity"/>
    <property type="evidence" value="ECO:0007669"/>
    <property type="project" value="UniProtKB-KW"/>
</dbReference>
<comment type="caution">
    <text evidence="4">The sequence shown here is derived from an EMBL/GenBank/DDBJ whole genome shotgun (WGS) entry which is preliminary data.</text>
</comment>
<evidence type="ECO:0000313" key="4">
    <source>
        <dbReference type="EMBL" id="KAI1696839.1"/>
    </source>
</evidence>
<dbReference type="InterPro" id="IPR025476">
    <property type="entry name" value="Helitron_helicase-like"/>
</dbReference>
<evidence type="ECO:0000259" key="2">
    <source>
        <dbReference type="Pfam" id="PF14214"/>
    </source>
</evidence>
<keyword evidence="5" id="KW-1185">Reference proteome</keyword>
<reference evidence="4" key="1">
    <citation type="submission" date="2022-01" db="EMBL/GenBank/DDBJ databases">
        <title>Genome Sequence Resource for Two Populations of Ditylenchus destructor, the Migratory Endoparasitic Phytonematode.</title>
        <authorList>
            <person name="Zhang H."/>
            <person name="Lin R."/>
            <person name="Xie B."/>
        </authorList>
    </citation>
    <scope>NUCLEOTIDE SEQUENCE</scope>
    <source>
        <strain evidence="4">BazhouSP</strain>
    </source>
</reference>
<dbReference type="Proteomes" id="UP001201812">
    <property type="component" value="Unassembled WGS sequence"/>
</dbReference>
<dbReference type="InterPro" id="IPR048998">
    <property type="entry name" value="STPR"/>
</dbReference>
<keyword evidence="4" id="KW-0547">Nucleotide-binding</keyword>
<gene>
    <name evidence="4" type="ORF">DdX_18845</name>
</gene>
<dbReference type="Pfam" id="PF14214">
    <property type="entry name" value="Helitron_like_N"/>
    <property type="match status" value="1"/>
</dbReference>
<name>A0AAD4QXS4_9BILA</name>
<evidence type="ECO:0000256" key="1">
    <source>
        <dbReference type="SAM" id="MobiDB-lite"/>
    </source>
</evidence>
<feature type="compositionally biased region" description="Basic and acidic residues" evidence="1">
    <location>
        <begin position="204"/>
        <end position="273"/>
    </location>
</feature>
<keyword evidence="4" id="KW-0347">Helicase</keyword>
<dbReference type="Pfam" id="PF21107">
    <property type="entry name" value="STPRs"/>
    <property type="match status" value="1"/>
</dbReference>
<proteinExistence type="predicted"/>
<feature type="domain" description="Helitron helicase-like" evidence="2">
    <location>
        <begin position="610"/>
        <end position="783"/>
    </location>
</feature>
<dbReference type="AlphaFoldDB" id="A0AAD4QXS4"/>
<evidence type="ECO:0000313" key="5">
    <source>
        <dbReference type="Proteomes" id="UP001201812"/>
    </source>
</evidence>
<sequence>MEQLGWLCDAPGDRTPVGWCGKPMLYHSTTTPLGGPSNPPGRGKPDEPHELLNLQNLPSIPLNHENETVLSVSDENFVFTIENAIQVLNEIYDKWLNDNSRSSTADTSIKAFTAHCNLTDPDLFQNLSSNANISSVILIDAFENGTALNEITSNNDLSNVADSLDEIDISVDSVHNPSVSKSRGRPKGRRGKCLNIKHQNLKDKENNIKWLEKSRNNESSDRREKRLSAQKEYESQRRSIETPVQKEKRLSAQKEYESQRRSIETPVQKEKRLSTKRRRDMNTKNRTNEMSNLLAKERDPTKDYTFKLGSFDFPCVHCGALHFQNEANQNELKKNKAERSYDDCCSHGKIIYEDTPPFPNVLKSLFLKQHPRANEFIENIRNINASFGFVSINAHVKNLRGQYHYRIQGPLYHLFNHKAHPIPGTLPSYGQLFFLDTNQASDIRANNPLNARVSQELFREIETELRNSNNQLIKSYQMMYEVEKQQNELARRNNIPEKKVTLVFDRKARTRNDLPPAESNEVAAIYVTNSEGEVPRSYVTVYQTSGSISQFSTLSEFLDPMTYPLIYPRGETGWTIKMPYQNPTGKRKNISRREFIKFHAAFRPLNMPDSRFNPVHFAEKLLHQWGVDMWTRVEGDLLKFQELKNKSMKSAKAFNVRESLNANDTNDVGLAANTDEISKRVILYSDYQGSIRFYQEEFRRSMIMAKRFGPPDLFITITFGSDNEDLKKAINIELEDGQSIQQQSNFRPDMVARAFELIYADFIELIWKNNDNGEPTFGKMQCYSAKAYADIANLFFTERGEPITSIYGMPEPDMTLNDIAMNIDNVQHKETAETMVDAMNEKQKQFFEMLTQNQRVDPDEIEFLETLKQLGDGELQDGDEGYFEFPEECLSNDLITDVYGSALATKNYDEMHERVILTPLNKDANEICNQVLEFLEGEDKYYTSMDTLAENNHLSNTERYPTEIFSQSFNFNMSPSGTFNFFSGKCILLPKKRAPSSIDNSRSAVGFSSPLLDEANARCTFPGLQYFPLHFWMKRMRAAHFLVYNTLSNYCLHSIRWLLSPSTYGWFTLQDILISMQVGQIMDDISETLDKSSGEPSANQTPVTIAANVDNG</sequence>
<feature type="compositionally biased region" description="Basic residues" evidence="1">
    <location>
        <begin position="182"/>
        <end position="192"/>
    </location>
</feature>
<keyword evidence="4" id="KW-0378">Hydrolase</keyword>
<dbReference type="PANTHER" id="PTHR45786:SF74">
    <property type="entry name" value="ATP-DEPENDENT DNA HELICASE"/>
    <property type="match status" value="1"/>
</dbReference>
<feature type="region of interest" description="Disordered" evidence="1">
    <location>
        <begin position="204"/>
        <end position="280"/>
    </location>
</feature>
<organism evidence="4 5">
    <name type="scientific">Ditylenchus destructor</name>
    <dbReference type="NCBI Taxonomy" id="166010"/>
    <lineage>
        <taxon>Eukaryota</taxon>
        <taxon>Metazoa</taxon>
        <taxon>Ecdysozoa</taxon>
        <taxon>Nematoda</taxon>
        <taxon>Chromadorea</taxon>
        <taxon>Rhabditida</taxon>
        <taxon>Tylenchina</taxon>
        <taxon>Tylenchomorpha</taxon>
        <taxon>Sphaerularioidea</taxon>
        <taxon>Anguinidae</taxon>
        <taxon>Anguininae</taxon>
        <taxon>Ditylenchus</taxon>
    </lineage>
</organism>
<feature type="region of interest" description="Disordered" evidence="1">
    <location>
        <begin position="174"/>
        <end position="193"/>
    </location>
</feature>
<feature type="domain" description="STPR" evidence="3">
    <location>
        <begin position="215"/>
        <end position="272"/>
    </location>
</feature>
<dbReference type="PANTHER" id="PTHR45786">
    <property type="entry name" value="DNA BINDING PROTEIN-LIKE"/>
    <property type="match status" value="1"/>
</dbReference>
<feature type="region of interest" description="Disordered" evidence="1">
    <location>
        <begin position="1090"/>
        <end position="1112"/>
    </location>
</feature>
<feature type="region of interest" description="Disordered" evidence="1">
    <location>
        <begin position="30"/>
        <end position="49"/>
    </location>
</feature>
<accession>A0AAD4QXS4</accession>
<feature type="compositionally biased region" description="Polar residues" evidence="1">
    <location>
        <begin position="1094"/>
        <end position="1103"/>
    </location>
</feature>